<organism evidence="4 5">
    <name type="scientific">Lymnaea stagnalis</name>
    <name type="common">Great pond snail</name>
    <name type="synonym">Helix stagnalis</name>
    <dbReference type="NCBI Taxonomy" id="6523"/>
    <lineage>
        <taxon>Eukaryota</taxon>
        <taxon>Metazoa</taxon>
        <taxon>Spiralia</taxon>
        <taxon>Lophotrochozoa</taxon>
        <taxon>Mollusca</taxon>
        <taxon>Gastropoda</taxon>
        <taxon>Heterobranchia</taxon>
        <taxon>Euthyneura</taxon>
        <taxon>Panpulmonata</taxon>
        <taxon>Hygrophila</taxon>
        <taxon>Lymnaeoidea</taxon>
        <taxon>Lymnaeidae</taxon>
        <taxon>Lymnaea</taxon>
    </lineage>
</organism>
<dbReference type="PANTHER" id="PTHR20882:SF14">
    <property type="entry name" value="CYTOPLASMIC TRNA 2-THIOLATION PROTEIN 2"/>
    <property type="match status" value="1"/>
</dbReference>
<dbReference type="Pfam" id="PF10288">
    <property type="entry name" value="CTU2"/>
    <property type="match status" value="1"/>
</dbReference>
<evidence type="ECO:0000256" key="2">
    <source>
        <dbReference type="ARBA" id="ARBA00022694"/>
    </source>
</evidence>
<evidence type="ECO:0000256" key="3">
    <source>
        <dbReference type="HAMAP-Rule" id="MF_03054"/>
    </source>
</evidence>
<name>A0AAV2HIR5_LYMST</name>
<gene>
    <name evidence="4" type="ORF">GSLYS_00007278001</name>
</gene>
<protein>
    <recommendedName>
        <fullName evidence="3">Cytoplasmic tRNA 2-thiolation protein 2</fullName>
    </recommendedName>
</protein>
<dbReference type="GO" id="GO:0032447">
    <property type="term" value="P:protein urmylation"/>
    <property type="evidence" value="ECO:0007669"/>
    <property type="project" value="UniProtKB-UniRule"/>
</dbReference>
<dbReference type="GO" id="GO:0002143">
    <property type="term" value="P:tRNA wobble position uridine thiolation"/>
    <property type="evidence" value="ECO:0007669"/>
    <property type="project" value="TreeGrafter"/>
</dbReference>
<evidence type="ECO:0000313" key="5">
    <source>
        <dbReference type="Proteomes" id="UP001497497"/>
    </source>
</evidence>
<reference evidence="4 5" key="1">
    <citation type="submission" date="2024-04" db="EMBL/GenBank/DDBJ databases">
        <authorList>
            <consortium name="Genoscope - CEA"/>
            <person name="William W."/>
        </authorList>
    </citation>
    <scope>NUCLEOTIDE SEQUENCE [LARGE SCALE GENOMIC DNA]</scope>
</reference>
<dbReference type="GO" id="GO:0016783">
    <property type="term" value="F:sulfurtransferase activity"/>
    <property type="evidence" value="ECO:0007669"/>
    <property type="project" value="TreeGrafter"/>
</dbReference>
<sequence length="470" mass="51998">MCEAITEDGIENQPVKLAKTVRETGQKCVKCDNPGILITRIDDSFCKDCFQIYVIHKFRAAIGKTKLIRCGEQVIVAFSGGANSAALLHLIEHGKSERAHRKLRFVPTLIHVDECGILDITPDERKANRCQVIDLMKASGFPAYLTCLEQVLVMGGDETSSSVKHQPTDHPLARDVTEPQVWMVKPDSDGTDMPLPSTSQTERLKTLVNKIASLTGAQDLVRQLRNQLLVATARNLCITKVLTAESSTRMAVEILADVAQGRGSQVSLNTGFSDTRNGDVMIIRPVRDLNSKDLAMFNKLFNVKSVFIPTKASKTSLSSTIEKLTETFVMGLQADFPSTVSNIKRTSEKLGLANTETCPKCCLCMSPLDTRTGPSSALKAIEFSQKMSRSHPTEKKPTGGGDNCCRDKGDNSFQNNLMDCLCYGCRLSLHNYGDDLRRLPTFVRQRAVHMTQLDDIKQHISDFLLDEDNR</sequence>
<comment type="subcellular location">
    <subcellularLocation>
        <location evidence="3">Cytoplasm</location>
    </subcellularLocation>
</comment>
<evidence type="ECO:0000256" key="1">
    <source>
        <dbReference type="ARBA" id="ARBA00022490"/>
    </source>
</evidence>
<dbReference type="HAMAP" id="MF_03054">
    <property type="entry name" value="CTU2"/>
    <property type="match status" value="1"/>
</dbReference>
<dbReference type="GO" id="GO:0000049">
    <property type="term" value="F:tRNA binding"/>
    <property type="evidence" value="ECO:0007669"/>
    <property type="project" value="InterPro"/>
</dbReference>
<accession>A0AAV2HIR5</accession>
<keyword evidence="1 3" id="KW-0963">Cytoplasm</keyword>
<dbReference type="InterPro" id="IPR019407">
    <property type="entry name" value="CTU2"/>
</dbReference>
<proteinExistence type="inferred from homology"/>
<dbReference type="SUPFAM" id="SSF52402">
    <property type="entry name" value="Adenine nucleotide alpha hydrolases-like"/>
    <property type="match status" value="1"/>
</dbReference>
<dbReference type="GO" id="GO:0005829">
    <property type="term" value="C:cytosol"/>
    <property type="evidence" value="ECO:0007669"/>
    <property type="project" value="TreeGrafter"/>
</dbReference>
<dbReference type="AlphaFoldDB" id="A0AAV2HIR5"/>
<keyword evidence="5" id="KW-1185">Reference proteome</keyword>
<dbReference type="PANTHER" id="PTHR20882">
    <property type="entry name" value="CYTOPLASMIC TRNA 2-THIOLATION PROTEIN 2"/>
    <property type="match status" value="1"/>
</dbReference>
<dbReference type="Proteomes" id="UP001497497">
    <property type="component" value="Unassembled WGS sequence"/>
</dbReference>
<dbReference type="GO" id="GO:0016779">
    <property type="term" value="F:nucleotidyltransferase activity"/>
    <property type="evidence" value="ECO:0007669"/>
    <property type="project" value="UniProtKB-UniRule"/>
</dbReference>
<dbReference type="InterPro" id="IPR014729">
    <property type="entry name" value="Rossmann-like_a/b/a_fold"/>
</dbReference>
<comment type="pathway">
    <text evidence="3">tRNA modification; 5-methoxycarbonylmethyl-2-thiouridine-tRNA biosynthesis.</text>
</comment>
<keyword evidence="2 3" id="KW-0819">tRNA processing</keyword>
<comment type="similarity">
    <text evidence="3">Belongs to the CTU2/NCS2 family.</text>
</comment>
<comment type="function">
    <text evidence="3">Plays a central role in 2-thiolation of mcm(5)S(2)U at tRNA wobble positions of tRNA(Lys), tRNA(Glu) and tRNA(Gln). May act by forming a heterodimer with NCS6/CTU1 that ligates sulfur from thiocarboxylated URM1 onto the uridine of tRNAs at wobble position.</text>
</comment>
<dbReference type="Gene3D" id="3.40.50.620">
    <property type="entry name" value="HUPs"/>
    <property type="match status" value="1"/>
</dbReference>
<dbReference type="EMBL" id="CAXITT010000139">
    <property type="protein sequence ID" value="CAL1533260.1"/>
    <property type="molecule type" value="Genomic_DNA"/>
</dbReference>
<comment type="caution">
    <text evidence="4">The sequence shown here is derived from an EMBL/GenBank/DDBJ whole genome shotgun (WGS) entry which is preliminary data.</text>
</comment>
<evidence type="ECO:0000313" key="4">
    <source>
        <dbReference type="EMBL" id="CAL1533260.1"/>
    </source>
</evidence>